<dbReference type="GeneID" id="56587385"/>
<name>A0A7L5HMQ6_9BACT</name>
<evidence type="ECO:0000313" key="1">
    <source>
        <dbReference type="EMBL" id="QKF80508.1"/>
    </source>
</evidence>
<dbReference type="EMBL" id="CP053825">
    <property type="protein sequence ID" value="QKF80508.1"/>
    <property type="molecule type" value="Genomic_DNA"/>
</dbReference>
<dbReference type="RefSeq" id="WP_161593811.1">
    <property type="nucleotide sequence ID" value="NZ_CBCSFY010000020.1"/>
</dbReference>
<proteinExistence type="predicted"/>
<accession>A0A7L5HMQ6</accession>
<reference evidence="1 2" key="1">
    <citation type="submission" date="2020-05" db="EMBL/GenBank/DDBJ databases">
        <title>Complete genome sequencing of Campylobacter and Arcobacter type strains.</title>
        <authorList>
            <person name="Miller W.G."/>
            <person name="Yee E."/>
        </authorList>
    </citation>
    <scope>NUCLEOTIDE SEQUENCE [LARGE SCALE GENOMIC DNA]</scope>
    <source>
        <strain evidence="1 2">CCUG 73571</strain>
    </source>
</reference>
<dbReference type="Proteomes" id="UP000509246">
    <property type="component" value="Chromosome"/>
</dbReference>
<evidence type="ECO:0000313" key="2">
    <source>
        <dbReference type="Proteomes" id="UP000509246"/>
    </source>
</evidence>
<gene>
    <name evidence="1" type="ORF">CARM_1637</name>
</gene>
<dbReference type="KEGG" id="carm:CARM_1637"/>
<sequence>MKKVILVFILFANIANCIPFEEAIEKLDFTVPPKKCYHYVVDDNNSKTTKP</sequence>
<dbReference type="AlphaFoldDB" id="A0A7L5HMQ6"/>
<organism evidence="1 2">
    <name type="scientific">Campylobacter armoricus</name>
    <dbReference type="NCBI Taxonomy" id="2505970"/>
    <lineage>
        <taxon>Bacteria</taxon>
        <taxon>Pseudomonadati</taxon>
        <taxon>Campylobacterota</taxon>
        <taxon>Epsilonproteobacteria</taxon>
        <taxon>Campylobacterales</taxon>
        <taxon>Campylobacteraceae</taxon>
        <taxon>Campylobacter</taxon>
    </lineage>
</organism>
<keyword evidence="2" id="KW-1185">Reference proteome</keyword>
<protein>
    <submittedName>
        <fullName evidence="1">Uncharacterized protein</fullName>
    </submittedName>
</protein>